<comment type="caution">
    <text evidence="3">The sequence shown here is derived from an EMBL/GenBank/DDBJ whole genome shotgun (WGS) entry which is preliminary data.</text>
</comment>
<feature type="domain" description="RRM" evidence="2">
    <location>
        <begin position="72"/>
        <end position="149"/>
    </location>
</feature>
<gene>
    <name evidence="3" type="ORF">Ahy_B01g054180</name>
</gene>
<dbReference type="Pfam" id="PF00076">
    <property type="entry name" value="RRM_1"/>
    <property type="match status" value="1"/>
</dbReference>
<dbReference type="InterPro" id="IPR000504">
    <property type="entry name" value="RRM_dom"/>
</dbReference>
<reference evidence="3 4" key="1">
    <citation type="submission" date="2019-01" db="EMBL/GenBank/DDBJ databases">
        <title>Sequencing of cultivated peanut Arachis hypogaea provides insights into genome evolution and oil improvement.</title>
        <authorList>
            <person name="Chen X."/>
        </authorList>
    </citation>
    <scope>NUCLEOTIDE SEQUENCE [LARGE SCALE GENOMIC DNA]</scope>
    <source>
        <strain evidence="4">cv. Fuhuasheng</strain>
        <tissue evidence="3">Leaves</tissue>
    </source>
</reference>
<dbReference type="InterPro" id="IPR012677">
    <property type="entry name" value="Nucleotide-bd_a/b_plait_sf"/>
</dbReference>
<dbReference type="PANTHER" id="PTHR48036">
    <property type="entry name" value="SPLICING FACTOR (PAD-1), PUTATIVE (AFU_ORTHOLOGUE AFUA_1G15810)-RELATED"/>
    <property type="match status" value="1"/>
</dbReference>
<accession>A0A445ATF4</accession>
<keyword evidence="4" id="KW-1185">Reference proteome</keyword>
<dbReference type="Gene3D" id="3.30.70.330">
    <property type="match status" value="2"/>
</dbReference>
<dbReference type="EMBL" id="SDMP01000011">
    <property type="protein sequence ID" value="RYR29702.1"/>
    <property type="molecule type" value="Genomic_DNA"/>
</dbReference>
<dbReference type="InterPro" id="IPR035979">
    <property type="entry name" value="RBD_domain_sf"/>
</dbReference>
<evidence type="ECO:0000256" key="1">
    <source>
        <dbReference type="PROSITE-ProRule" id="PRU00176"/>
    </source>
</evidence>
<dbReference type="Proteomes" id="UP000289738">
    <property type="component" value="Chromosome B01"/>
</dbReference>
<dbReference type="GO" id="GO:0003723">
    <property type="term" value="F:RNA binding"/>
    <property type="evidence" value="ECO:0007669"/>
    <property type="project" value="UniProtKB-UniRule"/>
</dbReference>
<sequence length="196" mass="21381">MDRNSRSSKGVGYIEFYDVMPVNMAIALSGQFLLGQPVMVKPSEAEKNLVQSTTSVATGPAGVIGPYSGVARRLYVGNLHFNMTETDLQMVFEAFGQVELVQLPLDESGNCKGFDFVQFACLEDARNAQSLNGQLEIGGRTIKDKFGVRSPRHSSAEMMAALYLQVSIISQALIFVTKSCSWSYVERHGLLLLGSS</sequence>
<evidence type="ECO:0000313" key="4">
    <source>
        <dbReference type="Proteomes" id="UP000289738"/>
    </source>
</evidence>
<dbReference type="SUPFAM" id="SSF54928">
    <property type="entry name" value="RNA-binding domain, RBD"/>
    <property type="match status" value="2"/>
</dbReference>
<proteinExistence type="predicted"/>
<evidence type="ECO:0000259" key="2">
    <source>
        <dbReference type="PROSITE" id="PS50102"/>
    </source>
</evidence>
<evidence type="ECO:0000313" key="3">
    <source>
        <dbReference type="EMBL" id="RYR29702.1"/>
    </source>
</evidence>
<protein>
    <recommendedName>
        <fullName evidence="2">RRM domain-containing protein</fullName>
    </recommendedName>
</protein>
<name>A0A445ATF4_ARAHY</name>
<dbReference type="SMART" id="SM00360">
    <property type="entry name" value="RRM"/>
    <property type="match status" value="1"/>
</dbReference>
<dbReference type="AlphaFoldDB" id="A0A445ATF4"/>
<dbReference type="OrthoDB" id="8123449at2759"/>
<dbReference type="GO" id="GO:0006397">
    <property type="term" value="P:mRNA processing"/>
    <property type="evidence" value="ECO:0007669"/>
    <property type="project" value="InterPro"/>
</dbReference>
<dbReference type="STRING" id="3818.A0A445ATF4"/>
<keyword evidence="1" id="KW-0694">RNA-binding</keyword>
<dbReference type="Gene3D" id="1.20.1110.10">
    <property type="entry name" value="Calcium-transporting ATPase, transmembrane domain"/>
    <property type="match status" value="1"/>
</dbReference>
<dbReference type="PROSITE" id="PS50102">
    <property type="entry name" value="RRM"/>
    <property type="match status" value="1"/>
</dbReference>
<organism evidence="3 4">
    <name type="scientific">Arachis hypogaea</name>
    <name type="common">Peanut</name>
    <dbReference type="NCBI Taxonomy" id="3818"/>
    <lineage>
        <taxon>Eukaryota</taxon>
        <taxon>Viridiplantae</taxon>
        <taxon>Streptophyta</taxon>
        <taxon>Embryophyta</taxon>
        <taxon>Tracheophyta</taxon>
        <taxon>Spermatophyta</taxon>
        <taxon>Magnoliopsida</taxon>
        <taxon>eudicotyledons</taxon>
        <taxon>Gunneridae</taxon>
        <taxon>Pentapetalae</taxon>
        <taxon>rosids</taxon>
        <taxon>fabids</taxon>
        <taxon>Fabales</taxon>
        <taxon>Fabaceae</taxon>
        <taxon>Papilionoideae</taxon>
        <taxon>50 kb inversion clade</taxon>
        <taxon>dalbergioids sensu lato</taxon>
        <taxon>Dalbergieae</taxon>
        <taxon>Pterocarpus clade</taxon>
        <taxon>Arachis</taxon>
    </lineage>
</organism>
<dbReference type="GO" id="GO:0005634">
    <property type="term" value="C:nucleus"/>
    <property type="evidence" value="ECO:0007669"/>
    <property type="project" value="InterPro"/>
</dbReference>
<dbReference type="InterPro" id="IPR006509">
    <property type="entry name" value="RBM39_SF"/>
</dbReference>